<dbReference type="GO" id="GO:1901222">
    <property type="term" value="P:regulation of non-canonical NF-kappaB signal transduction"/>
    <property type="evidence" value="ECO:0007669"/>
    <property type="project" value="InterPro"/>
</dbReference>
<dbReference type="STRING" id="8840.ENSAPLP00000019925"/>
<feature type="region of interest" description="Disordered" evidence="1">
    <location>
        <begin position="15"/>
        <end position="35"/>
    </location>
</feature>
<dbReference type="PANTHER" id="PTHR14330">
    <property type="entry name" value="A-KINASE-INTERACTING PROTEIN 1"/>
    <property type="match status" value="1"/>
</dbReference>
<reference evidence="2 3" key="1">
    <citation type="submission" date="2017-10" db="EMBL/GenBank/DDBJ databases">
        <title>A new Pekin duck reference genome.</title>
        <authorList>
            <person name="Hou Z.-C."/>
            <person name="Zhou Z.-K."/>
            <person name="Zhu F."/>
            <person name="Hou S.-S."/>
        </authorList>
    </citation>
    <scope>NUCLEOTIDE SEQUENCE [LARGE SCALE GENOMIC DNA]</scope>
</reference>
<dbReference type="AlphaFoldDB" id="A0A493T2P7"/>
<dbReference type="PANTHER" id="PTHR14330:SF2">
    <property type="entry name" value="A-KINASE-INTERACTING PROTEIN 1"/>
    <property type="match status" value="1"/>
</dbReference>
<evidence type="ECO:0000313" key="3">
    <source>
        <dbReference type="Proteomes" id="UP000016666"/>
    </source>
</evidence>
<reference evidence="2" key="2">
    <citation type="submission" date="2025-08" db="UniProtKB">
        <authorList>
            <consortium name="Ensembl"/>
        </authorList>
    </citation>
    <scope>IDENTIFICATION</scope>
</reference>
<dbReference type="Gene3D" id="2.60.40.1120">
    <property type="entry name" value="Carboxypeptidase-like, regulatory domain"/>
    <property type="match status" value="1"/>
</dbReference>
<name>A0A493T2P7_ANAPP</name>
<evidence type="ECO:0000256" key="1">
    <source>
        <dbReference type="SAM" id="MobiDB-lite"/>
    </source>
</evidence>
<dbReference type="GO" id="GO:0005654">
    <property type="term" value="C:nucleoplasm"/>
    <property type="evidence" value="ECO:0007669"/>
    <property type="project" value="TreeGrafter"/>
</dbReference>
<dbReference type="InterPro" id="IPR033214">
    <property type="entry name" value="AKIP1"/>
</dbReference>
<dbReference type="GeneTree" id="ENSGT00960000189985"/>
<accession>A0A493T2P7</accession>
<proteinExistence type="predicted"/>
<feature type="compositionally biased region" description="Pro residues" evidence="1">
    <location>
        <begin position="79"/>
        <end position="93"/>
    </location>
</feature>
<organism evidence="2 3">
    <name type="scientific">Anas platyrhynchos platyrhynchos</name>
    <name type="common">Northern mallard</name>
    <dbReference type="NCBI Taxonomy" id="8840"/>
    <lineage>
        <taxon>Eukaryota</taxon>
        <taxon>Metazoa</taxon>
        <taxon>Chordata</taxon>
        <taxon>Craniata</taxon>
        <taxon>Vertebrata</taxon>
        <taxon>Euteleostomi</taxon>
        <taxon>Archelosauria</taxon>
        <taxon>Archosauria</taxon>
        <taxon>Dinosauria</taxon>
        <taxon>Saurischia</taxon>
        <taxon>Theropoda</taxon>
        <taxon>Coelurosauria</taxon>
        <taxon>Aves</taxon>
        <taxon>Neognathae</taxon>
        <taxon>Galloanserae</taxon>
        <taxon>Anseriformes</taxon>
        <taxon>Anatidae</taxon>
        <taxon>Anatinae</taxon>
        <taxon>Anas</taxon>
    </lineage>
</organism>
<protein>
    <recommendedName>
        <fullName evidence="4">A-kinase interacting protein 1</fullName>
    </recommendedName>
</protein>
<dbReference type="Proteomes" id="UP000016666">
    <property type="component" value="Chromosome 5"/>
</dbReference>
<reference evidence="2" key="3">
    <citation type="submission" date="2025-09" db="UniProtKB">
        <authorList>
            <consortium name="Ensembl"/>
        </authorList>
    </citation>
    <scope>IDENTIFICATION</scope>
</reference>
<evidence type="ECO:0000313" key="2">
    <source>
        <dbReference type="Ensembl" id="ENSAPLP00000019925.1"/>
    </source>
</evidence>
<feature type="region of interest" description="Disordered" evidence="1">
    <location>
        <begin position="77"/>
        <end position="114"/>
    </location>
</feature>
<keyword evidence="3" id="KW-1185">Reference proteome</keyword>
<sequence>MLKVSCLQGNCKGFWQPRHKNAGPERTGGDSPSQHWERQWLCRAGWGSSSPRGEQKDAKPSRIPLFLHTRCRWEFASPAVPPLPQGASPPAPPRSRGKPGPLQKEDDSSPSAWSLPGVHRLPLVLQGAWLHTRKASRDIYIEVSPGTYSITATSEDMVKQTHVVDVSAGQSIDLTFVL</sequence>
<evidence type="ECO:0008006" key="4">
    <source>
        <dbReference type="Google" id="ProtNLM"/>
    </source>
</evidence>
<dbReference type="Ensembl" id="ENSAPLT00000044243.1">
    <property type="protein sequence ID" value="ENSAPLP00000019925.1"/>
    <property type="gene ID" value="ENSAPLG00000020183.1"/>
</dbReference>